<dbReference type="EMBL" id="VNJJ01000008">
    <property type="protein sequence ID" value="TVX98651.1"/>
    <property type="molecule type" value="Genomic_DNA"/>
</dbReference>
<accession>A0A559JFJ4</accession>
<dbReference type="Gene3D" id="3.90.550.10">
    <property type="entry name" value="Spore Coat Polysaccharide Biosynthesis Protein SpsA, Chain A"/>
    <property type="match status" value="1"/>
</dbReference>
<dbReference type="CDD" id="cd04179">
    <property type="entry name" value="DPM_DPG-synthase_like"/>
    <property type="match status" value="1"/>
</dbReference>
<dbReference type="GO" id="GO:0009103">
    <property type="term" value="P:lipopolysaccharide biosynthetic process"/>
    <property type="evidence" value="ECO:0007669"/>
    <property type="project" value="UniProtKB-KW"/>
</dbReference>
<dbReference type="Proteomes" id="UP000316330">
    <property type="component" value="Unassembled WGS sequence"/>
</dbReference>
<dbReference type="SUPFAM" id="SSF53448">
    <property type="entry name" value="Nucleotide-diphospho-sugar transferases"/>
    <property type="match status" value="1"/>
</dbReference>
<dbReference type="GO" id="GO:0005886">
    <property type="term" value="C:plasma membrane"/>
    <property type="evidence" value="ECO:0007669"/>
    <property type="project" value="TreeGrafter"/>
</dbReference>
<dbReference type="GO" id="GO:0099621">
    <property type="term" value="F:undecaprenyl-phosphate 4-deoxy-4-formamido-L-arabinose transferase activity"/>
    <property type="evidence" value="ECO:0007669"/>
    <property type="project" value="TreeGrafter"/>
</dbReference>
<evidence type="ECO:0000256" key="2">
    <source>
        <dbReference type="ARBA" id="ARBA00022676"/>
    </source>
</evidence>
<evidence type="ECO:0000256" key="7">
    <source>
        <dbReference type="ARBA" id="ARBA00023136"/>
    </source>
</evidence>
<keyword evidence="3 10" id="KW-0808">Transferase</keyword>
<keyword evidence="4 8" id="KW-0812">Transmembrane</keyword>
<dbReference type="PANTHER" id="PTHR48090:SF3">
    <property type="entry name" value="UNDECAPRENYL-PHOSPHATE 4-DEOXY-4-FORMAMIDO-L-ARABINOSE TRANSFERASE"/>
    <property type="match status" value="1"/>
</dbReference>
<comment type="caution">
    <text evidence="10">The sequence shown here is derived from an EMBL/GenBank/DDBJ whole genome shotgun (WGS) entry which is preliminary data.</text>
</comment>
<feature type="domain" description="Glycosyltransferase 2-like" evidence="9">
    <location>
        <begin position="16"/>
        <end position="145"/>
    </location>
</feature>
<sequence>MTYGKENKEAKPAELSIVIPVYNSQISIEIVVTSLLRLYNHLFSLEIILVNDGSKDDSRRVCENLGDQYTNVIVLHHETNRGQQLALMTGLKHCRGDLVVLMDDDMQNPPSEVIKLINKINEGYDVVMGQRMINNQSWIRQLASRLNHFIVFMSTNRRISFSNFVIMRRAIVTMIIQNQSPKPVILGPLLKSKASMANTLTEHHQRKHGKSNYNLMKLLNYWIKAVPYYMSPRVKYSILLMSIILVVGLTAGVYFIMVPGHIRP</sequence>
<keyword evidence="7 8" id="KW-0472">Membrane</keyword>
<evidence type="ECO:0000256" key="6">
    <source>
        <dbReference type="ARBA" id="ARBA00022989"/>
    </source>
</evidence>
<dbReference type="InterPro" id="IPR001173">
    <property type="entry name" value="Glyco_trans_2-like"/>
</dbReference>
<dbReference type="AlphaFoldDB" id="A0A559JFJ4"/>
<protein>
    <submittedName>
        <fullName evidence="10">Glycosyltransferase family 2 protein</fullName>
    </submittedName>
</protein>
<keyword evidence="6 8" id="KW-1133">Transmembrane helix</keyword>
<keyword evidence="1" id="KW-1003">Cell membrane</keyword>
<keyword evidence="2" id="KW-0328">Glycosyltransferase</keyword>
<gene>
    <name evidence="10" type="ORF">FPZ45_15195</name>
</gene>
<evidence type="ECO:0000256" key="3">
    <source>
        <dbReference type="ARBA" id="ARBA00022679"/>
    </source>
</evidence>
<keyword evidence="5" id="KW-0448">Lipopolysaccharide biosynthesis</keyword>
<evidence type="ECO:0000313" key="10">
    <source>
        <dbReference type="EMBL" id="TVX98651.1"/>
    </source>
</evidence>
<evidence type="ECO:0000259" key="9">
    <source>
        <dbReference type="Pfam" id="PF00535"/>
    </source>
</evidence>
<evidence type="ECO:0000313" key="11">
    <source>
        <dbReference type="Proteomes" id="UP000316330"/>
    </source>
</evidence>
<keyword evidence="11" id="KW-1185">Reference proteome</keyword>
<evidence type="ECO:0000256" key="5">
    <source>
        <dbReference type="ARBA" id="ARBA00022985"/>
    </source>
</evidence>
<evidence type="ECO:0000256" key="8">
    <source>
        <dbReference type="SAM" id="Phobius"/>
    </source>
</evidence>
<name>A0A559JFJ4_9BACL</name>
<dbReference type="OrthoDB" id="9810303at2"/>
<evidence type="ECO:0000256" key="4">
    <source>
        <dbReference type="ARBA" id="ARBA00022692"/>
    </source>
</evidence>
<reference evidence="10 11" key="1">
    <citation type="submission" date="2019-07" db="EMBL/GenBank/DDBJ databases">
        <authorList>
            <person name="Kim J."/>
        </authorList>
    </citation>
    <scope>NUCLEOTIDE SEQUENCE [LARGE SCALE GENOMIC DNA]</scope>
    <source>
        <strain evidence="10 11">G13</strain>
    </source>
</reference>
<dbReference type="Pfam" id="PF00535">
    <property type="entry name" value="Glycos_transf_2"/>
    <property type="match status" value="1"/>
</dbReference>
<evidence type="ECO:0000256" key="1">
    <source>
        <dbReference type="ARBA" id="ARBA00022475"/>
    </source>
</evidence>
<dbReference type="InterPro" id="IPR029044">
    <property type="entry name" value="Nucleotide-diphossugar_trans"/>
</dbReference>
<dbReference type="PANTHER" id="PTHR48090">
    <property type="entry name" value="UNDECAPRENYL-PHOSPHATE 4-DEOXY-4-FORMAMIDO-L-ARABINOSE TRANSFERASE-RELATED"/>
    <property type="match status" value="1"/>
</dbReference>
<proteinExistence type="predicted"/>
<dbReference type="InterPro" id="IPR050256">
    <property type="entry name" value="Glycosyltransferase_2"/>
</dbReference>
<dbReference type="RefSeq" id="WP_144703407.1">
    <property type="nucleotide sequence ID" value="NZ_VNJJ01000008.1"/>
</dbReference>
<feature type="transmembrane region" description="Helical" evidence="8">
    <location>
        <begin position="238"/>
        <end position="257"/>
    </location>
</feature>
<organism evidence="10 11">
    <name type="scientific">Cohnella terricola</name>
    <dbReference type="NCBI Taxonomy" id="1289167"/>
    <lineage>
        <taxon>Bacteria</taxon>
        <taxon>Bacillati</taxon>
        <taxon>Bacillota</taxon>
        <taxon>Bacilli</taxon>
        <taxon>Bacillales</taxon>
        <taxon>Paenibacillaceae</taxon>
        <taxon>Cohnella</taxon>
    </lineage>
</organism>